<sequence length="87" mass="10144">MNWRSPRRDSYQDIGGLDIELTNVNTVNAFGNAGIRNCPRFGLRYLRYLRYRAKKWRRFSAAEHVDMGLNLWDYQGALNLLGHATDP</sequence>
<reference evidence="1" key="1">
    <citation type="submission" date="2022-03" db="EMBL/GenBank/DDBJ databases">
        <authorList>
            <person name="Martin H S."/>
        </authorList>
    </citation>
    <scope>NUCLEOTIDE SEQUENCE</scope>
</reference>
<gene>
    <name evidence="1" type="ORF">IPOD504_LOCUS12137</name>
</gene>
<evidence type="ECO:0000313" key="2">
    <source>
        <dbReference type="Proteomes" id="UP000837857"/>
    </source>
</evidence>
<evidence type="ECO:0000313" key="1">
    <source>
        <dbReference type="EMBL" id="CAH2062726.1"/>
    </source>
</evidence>
<accession>A0ABN8INS2</accession>
<organism evidence="1 2">
    <name type="scientific">Iphiclides podalirius</name>
    <name type="common">scarce swallowtail</name>
    <dbReference type="NCBI Taxonomy" id="110791"/>
    <lineage>
        <taxon>Eukaryota</taxon>
        <taxon>Metazoa</taxon>
        <taxon>Ecdysozoa</taxon>
        <taxon>Arthropoda</taxon>
        <taxon>Hexapoda</taxon>
        <taxon>Insecta</taxon>
        <taxon>Pterygota</taxon>
        <taxon>Neoptera</taxon>
        <taxon>Endopterygota</taxon>
        <taxon>Lepidoptera</taxon>
        <taxon>Glossata</taxon>
        <taxon>Ditrysia</taxon>
        <taxon>Papilionoidea</taxon>
        <taxon>Papilionidae</taxon>
        <taxon>Papilioninae</taxon>
        <taxon>Iphiclides</taxon>
    </lineage>
</organism>
<protein>
    <submittedName>
        <fullName evidence="1">Uncharacterized protein</fullName>
    </submittedName>
</protein>
<feature type="non-terminal residue" evidence="1">
    <location>
        <position position="1"/>
    </location>
</feature>
<name>A0ABN8INS2_9NEOP</name>
<proteinExistence type="predicted"/>
<keyword evidence="2" id="KW-1185">Reference proteome</keyword>
<dbReference type="Proteomes" id="UP000837857">
    <property type="component" value="Chromosome 3"/>
</dbReference>
<dbReference type="EMBL" id="OW152815">
    <property type="protein sequence ID" value="CAH2062726.1"/>
    <property type="molecule type" value="Genomic_DNA"/>
</dbReference>